<dbReference type="GO" id="GO:0016787">
    <property type="term" value="F:hydrolase activity"/>
    <property type="evidence" value="ECO:0007669"/>
    <property type="project" value="UniProtKB-KW"/>
</dbReference>
<dbReference type="GO" id="GO:0016020">
    <property type="term" value="C:membrane"/>
    <property type="evidence" value="ECO:0007669"/>
    <property type="project" value="TreeGrafter"/>
</dbReference>
<dbReference type="AlphaFoldDB" id="A0A7D3Y1E5"/>
<dbReference type="KEGG" id="kpul:GXN76_06645"/>
<name>A0A7D3Y1E5_9BACL</name>
<gene>
    <name evidence="2" type="ORF">GXN76_06645</name>
</gene>
<reference evidence="2 3" key="1">
    <citation type="submission" date="2020-01" db="EMBL/GenBank/DDBJ databases">
        <authorList>
            <person name="Gulvik C.A."/>
            <person name="Batra D.G."/>
        </authorList>
    </citation>
    <scope>NUCLEOTIDE SEQUENCE [LARGE SCALE GENOMIC DNA]</scope>
    <source>
        <strain evidence="2 3">W9323</strain>
    </source>
</reference>
<keyword evidence="3" id="KW-1185">Reference proteome</keyword>
<dbReference type="PANTHER" id="PTHR43798">
    <property type="entry name" value="MONOACYLGLYCEROL LIPASE"/>
    <property type="match status" value="1"/>
</dbReference>
<dbReference type="RefSeq" id="WP_173221638.1">
    <property type="nucleotide sequence ID" value="NZ_CP048104.1"/>
</dbReference>
<protein>
    <submittedName>
        <fullName evidence="2">Alpha/beta hydrolase</fullName>
    </submittedName>
</protein>
<proteinExistence type="predicted"/>
<organism evidence="2 3">
    <name type="scientific">Kroppenstedtia pulmonis</name>
    <dbReference type="NCBI Taxonomy" id="1380685"/>
    <lineage>
        <taxon>Bacteria</taxon>
        <taxon>Bacillati</taxon>
        <taxon>Bacillota</taxon>
        <taxon>Bacilli</taxon>
        <taxon>Bacillales</taxon>
        <taxon>Thermoactinomycetaceae</taxon>
        <taxon>Kroppenstedtia</taxon>
    </lineage>
</organism>
<dbReference type="InterPro" id="IPR029058">
    <property type="entry name" value="AB_hydrolase_fold"/>
</dbReference>
<sequence>MYVKNEELTIHFETFDSNRDAPFLVLIFGFSMTLRDWIDFGYIEILRNQFKVIAVEPRGHGESSSPHDPDSYRLELMASDIQAVLDYLNISHAIIWGYSLGAKISLSMAESSAGRIKGMILGGLELHSKVDLSKDIVTDTLKLGGTAWRNLLQQQFDMPQSTAERFTCVNTKALLSLRQAEKDWPSMRDIPSQVRVPVLLYTGEHCYCRDEMKRMSRLFPNSRFFEKKDANHFQVMTAVKWICDKVIAYFSSR</sequence>
<dbReference type="PANTHER" id="PTHR43798:SF33">
    <property type="entry name" value="HYDROLASE, PUTATIVE (AFU_ORTHOLOGUE AFUA_2G14860)-RELATED"/>
    <property type="match status" value="1"/>
</dbReference>
<keyword evidence="2" id="KW-0378">Hydrolase</keyword>
<dbReference type="Gene3D" id="3.40.50.1820">
    <property type="entry name" value="alpha/beta hydrolase"/>
    <property type="match status" value="1"/>
</dbReference>
<evidence type="ECO:0000259" key="1">
    <source>
        <dbReference type="Pfam" id="PF00561"/>
    </source>
</evidence>
<evidence type="ECO:0000313" key="2">
    <source>
        <dbReference type="EMBL" id="QKG84183.1"/>
    </source>
</evidence>
<dbReference type="InterPro" id="IPR050266">
    <property type="entry name" value="AB_hydrolase_sf"/>
</dbReference>
<feature type="domain" description="AB hydrolase-1" evidence="1">
    <location>
        <begin position="24"/>
        <end position="138"/>
    </location>
</feature>
<accession>A0A7D3Y1E5</accession>
<dbReference type="Proteomes" id="UP000503088">
    <property type="component" value="Chromosome"/>
</dbReference>
<dbReference type="InterPro" id="IPR000073">
    <property type="entry name" value="AB_hydrolase_1"/>
</dbReference>
<evidence type="ECO:0000313" key="3">
    <source>
        <dbReference type="Proteomes" id="UP000503088"/>
    </source>
</evidence>
<dbReference type="EMBL" id="CP048104">
    <property type="protein sequence ID" value="QKG84183.1"/>
    <property type="molecule type" value="Genomic_DNA"/>
</dbReference>
<dbReference type="Pfam" id="PF00561">
    <property type="entry name" value="Abhydrolase_1"/>
    <property type="match status" value="1"/>
</dbReference>
<dbReference type="SUPFAM" id="SSF53474">
    <property type="entry name" value="alpha/beta-Hydrolases"/>
    <property type="match status" value="1"/>
</dbReference>